<dbReference type="PANTHER" id="PTHR15673:SF2">
    <property type="entry name" value="IQ CALMODULIN-BINDING MOTIF-CONTAINING PROTEIN 1"/>
    <property type="match status" value="1"/>
</dbReference>
<name>A0A0H3YFP4_SCHMD</name>
<sequence length="647" mass="76601">MNDDEFVIEVAKKILASNDSNYSKILIDLNRYLESIEDGQEAIKAFETIWKRNLLPIMLLEIKKDFTNIEPKSWKDGFCIVQSIYDILSRIVPQNRSEENEIQNRFIPEFIENLMCFLRQMQGNFNESLVPEYRGILNSVELLKEIKQILELSESFLVRFSDYVSTMIESPWFLQLFITDNDKISILMTEWLMKLIKINPSGLKKISKSTVNGIGNIVSTIFDEIIYHLASTDNKQLIEININCLLTMFEADQSLVSVIHLRYKGLKLLILKWSMSQNSTLKVGFSNLFSQNFRLLLTMLDSDLIYQAGMSTNLWAIIKIQSWWRSVAVRLKLAKTNKAFERFQRNYRSRKLKEIKEQNTLRIRKELEHQISITRQRKFRSKLEAEVLLMETLPAPIVFKHLEKTKQEAATTIQSIWRGHQERRQLIMRQQLYRKSKAAIRIQRCVRAWLSKRDLIQIYHEGDEKSEFKYWDVPGLNMERKSELNKVHNKWMASHKHEFRGISEDTQLELHHKAQKLYHRHLYELKTNRRKDIDRELTLARLETDSKLLISAPDLAEAVDGFNNQSDLKFKIDNFHCKIRPIANRAAQLHQQKINTIKQPWWKQLLVEEPIDLEADDDLLLEPVDLDQYMILRNRLEFLKDSEMAYY</sequence>
<dbReference type="GO" id="GO:0060271">
    <property type="term" value="P:cilium assembly"/>
    <property type="evidence" value="ECO:0007669"/>
    <property type="project" value="InterPro"/>
</dbReference>
<dbReference type="PANTHER" id="PTHR15673">
    <property type="entry name" value="IQ CALMODULIN-BINDING MOTIF CONTAINING PROTEIN 1"/>
    <property type="match status" value="1"/>
</dbReference>
<gene>
    <name evidence="1" type="primary">NPHP5</name>
</gene>
<dbReference type="InterPro" id="IPR000048">
    <property type="entry name" value="IQ_motif_EF-hand-BS"/>
</dbReference>
<dbReference type="GO" id="GO:0005516">
    <property type="term" value="F:calmodulin binding"/>
    <property type="evidence" value="ECO:0007669"/>
    <property type="project" value="InterPro"/>
</dbReference>
<dbReference type="EMBL" id="KT163757">
    <property type="protein sequence ID" value="AKN21707.1"/>
    <property type="molecule type" value="mRNA"/>
</dbReference>
<accession>A0A0H3YFP4</accession>
<dbReference type="CDD" id="cd23767">
    <property type="entry name" value="IQCD"/>
    <property type="match status" value="1"/>
</dbReference>
<evidence type="ECO:0000313" key="1">
    <source>
        <dbReference type="EMBL" id="AKN21707.1"/>
    </source>
</evidence>
<dbReference type="SMART" id="SM00015">
    <property type="entry name" value="IQ"/>
    <property type="match status" value="3"/>
</dbReference>
<dbReference type="InterPro" id="IPR028765">
    <property type="entry name" value="IQCB1"/>
</dbReference>
<dbReference type="Gene3D" id="1.20.5.190">
    <property type="match status" value="1"/>
</dbReference>
<protein>
    <submittedName>
        <fullName evidence="1">NPHP5</fullName>
    </submittedName>
</protein>
<dbReference type="OrthoDB" id="8178106at2759"/>
<dbReference type="AlphaFoldDB" id="A0A0H3YFP4"/>
<dbReference type="Pfam" id="PF00612">
    <property type="entry name" value="IQ"/>
    <property type="match status" value="3"/>
</dbReference>
<dbReference type="PROSITE" id="PS50096">
    <property type="entry name" value="IQ"/>
    <property type="match status" value="2"/>
</dbReference>
<reference evidence="1" key="1">
    <citation type="journal article" date="2015" name="Elife">
        <title>Stem cells and fluid flow drive cyst formation in an invertebrate excretory organ.</title>
        <authorList>
            <person name="Thi-Kim Vu H."/>
            <person name="Rink J.C."/>
            <person name="McKinney S.A."/>
            <person name="McClain M."/>
            <person name="Lakshmanaperumal N."/>
            <person name="Alexander R."/>
            <person name="Sanchez Alvarado A."/>
        </authorList>
    </citation>
    <scope>NUCLEOTIDE SEQUENCE</scope>
</reference>
<proteinExistence type="evidence at transcript level"/>
<organism evidence="1">
    <name type="scientific">Schmidtea mediterranea</name>
    <name type="common">Freshwater planarian flatworm</name>
    <dbReference type="NCBI Taxonomy" id="79327"/>
    <lineage>
        <taxon>Eukaryota</taxon>
        <taxon>Metazoa</taxon>
        <taxon>Spiralia</taxon>
        <taxon>Lophotrochozoa</taxon>
        <taxon>Platyhelminthes</taxon>
        <taxon>Rhabditophora</taxon>
        <taxon>Seriata</taxon>
        <taxon>Tricladida</taxon>
        <taxon>Continenticola</taxon>
        <taxon>Geoplanoidea</taxon>
        <taxon>Dugesiidae</taxon>
        <taxon>Schmidtea</taxon>
    </lineage>
</organism>
<dbReference type="GO" id="GO:0005929">
    <property type="term" value="C:cilium"/>
    <property type="evidence" value="ECO:0007669"/>
    <property type="project" value="TreeGrafter"/>
</dbReference>